<dbReference type="SMART" id="SM00534">
    <property type="entry name" value="MUTSac"/>
    <property type="match status" value="1"/>
</dbReference>
<evidence type="ECO:0000256" key="2">
    <source>
        <dbReference type="ARBA" id="ARBA00022840"/>
    </source>
</evidence>
<keyword evidence="7" id="KW-1185">Reference proteome</keyword>
<evidence type="ECO:0000256" key="1">
    <source>
        <dbReference type="ARBA" id="ARBA00022741"/>
    </source>
</evidence>
<dbReference type="AlphaFoldDB" id="A0AA48KAR6"/>
<dbReference type="GO" id="GO:0005829">
    <property type="term" value="C:cytosol"/>
    <property type="evidence" value="ECO:0007669"/>
    <property type="project" value="TreeGrafter"/>
</dbReference>
<dbReference type="Proteomes" id="UP001238179">
    <property type="component" value="Chromosome"/>
</dbReference>
<dbReference type="EMBL" id="AP027080">
    <property type="protein sequence ID" value="BDU73582.1"/>
    <property type="molecule type" value="Genomic_DNA"/>
</dbReference>
<dbReference type="SUPFAM" id="SSF52540">
    <property type="entry name" value="P-loop containing nucleoside triphosphate hydrolases"/>
    <property type="match status" value="1"/>
</dbReference>
<evidence type="ECO:0000313" key="6">
    <source>
        <dbReference type="EMBL" id="BDU73582.1"/>
    </source>
</evidence>
<evidence type="ECO:0000259" key="5">
    <source>
        <dbReference type="SMART" id="SM00534"/>
    </source>
</evidence>
<dbReference type="GO" id="GO:0005524">
    <property type="term" value="F:ATP binding"/>
    <property type="evidence" value="ECO:0007669"/>
    <property type="project" value="UniProtKB-KW"/>
</dbReference>
<gene>
    <name evidence="6" type="ORF">METEAL_27560</name>
</gene>
<keyword evidence="4" id="KW-0812">Transmembrane</keyword>
<dbReference type="PANTHER" id="PTHR11361:SF152">
    <property type="entry name" value="DNA MISMATCH REPAIR PROTEIN"/>
    <property type="match status" value="1"/>
</dbReference>
<dbReference type="KEGG" id="msil:METEAL_27560"/>
<feature type="domain" description="DNA mismatch repair proteins mutS family" evidence="5">
    <location>
        <begin position="347"/>
        <end position="531"/>
    </location>
</feature>
<feature type="transmembrane region" description="Helical" evidence="4">
    <location>
        <begin position="170"/>
        <end position="188"/>
    </location>
</feature>
<feature type="transmembrane region" description="Helical" evidence="4">
    <location>
        <begin position="254"/>
        <end position="274"/>
    </location>
</feature>
<keyword evidence="1" id="KW-0547">Nucleotide-binding</keyword>
<protein>
    <submittedName>
        <fullName evidence="6">DNA mismatch repair protein MutS</fullName>
    </submittedName>
</protein>
<dbReference type="InterPro" id="IPR045076">
    <property type="entry name" value="MutS"/>
</dbReference>
<dbReference type="Gene3D" id="3.40.50.300">
    <property type="entry name" value="P-loop containing nucleotide triphosphate hydrolases"/>
    <property type="match status" value="1"/>
</dbReference>
<dbReference type="GO" id="GO:0140664">
    <property type="term" value="F:ATP-dependent DNA damage sensor activity"/>
    <property type="evidence" value="ECO:0007669"/>
    <property type="project" value="InterPro"/>
</dbReference>
<reference evidence="7" key="1">
    <citation type="journal article" date="2023" name="Int. J. Syst. Evol. Microbiol.">
        <title>Mesoterricola silvestris gen. nov., sp. nov., Mesoterricola sediminis sp. nov., Geothrix oryzae sp. nov., Geothrix edaphica sp. nov., Geothrix rubra sp. nov., and Geothrix limicola sp. nov., six novel members of Acidobacteriota isolated from soils.</title>
        <authorList>
            <person name="Itoh H."/>
            <person name="Sugisawa Y."/>
            <person name="Mise K."/>
            <person name="Xu Z."/>
            <person name="Kuniyasu M."/>
            <person name="Ushijima N."/>
            <person name="Kawano K."/>
            <person name="Kobayashi E."/>
            <person name="Shiratori Y."/>
            <person name="Masuda Y."/>
            <person name="Senoo K."/>
        </authorList>
    </citation>
    <scope>NUCLEOTIDE SEQUENCE [LARGE SCALE GENOMIC DNA]</scope>
    <source>
        <strain evidence="7">W79</strain>
    </source>
</reference>
<dbReference type="GO" id="GO:0030983">
    <property type="term" value="F:mismatched DNA binding"/>
    <property type="evidence" value="ECO:0007669"/>
    <property type="project" value="InterPro"/>
</dbReference>
<organism evidence="6 7">
    <name type="scientific">Mesoterricola silvestris</name>
    <dbReference type="NCBI Taxonomy" id="2927979"/>
    <lineage>
        <taxon>Bacteria</taxon>
        <taxon>Pseudomonadati</taxon>
        <taxon>Acidobacteriota</taxon>
        <taxon>Holophagae</taxon>
        <taxon>Holophagales</taxon>
        <taxon>Holophagaceae</taxon>
        <taxon>Mesoterricola</taxon>
    </lineage>
</organism>
<dbReference type="InterPro" id="IPR000432">
    <property type="entry name" value="DNA_mismatch_repair_MutS_C"/>
</dbReference>
<name>A0AA48KAR6_9BACT</name>
<proteinExistence type="predicted"/>
<evidence type="ECO:0000256" key="3">
    <source>
        <dbReference type="ARBA" id="ARBA00023125"/>
    </source>
</evidence>
<dbReference type="PANTHER" id="PTHR11361">
    <property type="entry name" value="DNA MISMATCH REPAIR PROTEIN MUTS FAMILY MEMBER"/>
    <property type="match status" value="1"/>
</dbReference>
<dbReference type="Pfam" id="PF00488">
    <property type="entry name" value="MutS_V"/>
    <property type="match status" value="1"/>
</dbReference>
<dbReference type="InterPro" id="IPR027417">
    <property type="entry name" value="P-loop_NTPase"/>
</dbReference>
<keyword evidence="4" id="KW-1133">Transmembrane helix</keyword>
<sequence>MTAWRVCRSRRVPDPGMVASGDPMTNLPADAPPERDLDLVRNYHVALGDAPGTVDETTWQDLAMDEVFTRMDRTVSWPGSQVLYRWMRVVEPEDRVLEERSRGYRILRDCGSWMDRARAVLKPLGDPGGAFLAPFLIVGLPEQLPRPWLYVLCALIPLPCFAACARVPWLFLPGLAFLCVNILINTVLGPRLAPYYPAFSRIHALIEAGLRIAALPDAPALPEIERLRRCRPAMARVQARLSTLSVDRSQLSELAAAFFGYLNMLFLMDIICFLRAVPALRREREELRSILETLGALDAAMGLARYLQDLPEGHVEPAFTPDRDVDIAGAWHPLLSRPVPNDLALRNRSCLVTGSNMAGKTTFIRTIGINCLLGQTLHFCLARRASLPRLPVQSSIRRSDHLEAGQSYYLAEVDRLRAFVSAGPGDPPKVLLIDEIFRGTNTQERLAASTAVLDHLQKGNLLLVTTHDLELGEALGASFDLYHFSEQVVDGTFGFDFKLRPGPVYTRNAIRLLELRGFPASITREARRLAGSGRSFGSEASLTPGPAR</sequence>
<keyword evidence="3" id="KW-0238">DNA-binding</keyword>
<evidence type="ECO:0000256" key="4">
    <source>
        <dbReference type="SAM" id="Phobius"/>
    </source>
</evidence>
<keyword evidence="2" id="KW-0067">ATP-binding</keyword>
<dbReference type="GO" id="GO:0006298">
    <property type="term" value="P:mismatch repair"/>
    <property type="evidence" value="ECO:0007669"/>
    <property type="project" value="InterPro"/>
</dbReference>
<accession>A0AA48KAR6</accession>
<keyword evidence="4" id="KW-0472">Membrane</keyword>
<evidence type="ECO:0000313" key="7">
    <source>
        <dbReference type="Proteomes" id="UP001238179"/>
    </source>
</evidence>